<comment type="caution">
    <text evidence="7">The sequence shown here is derived from an EMBL/GenBank/DDBJ whole genome shotgun (WGS) entry which is preliminary data.</text>
</comment>
<dbReference type="InterPro" id="IPR045612">
    <property type="entry name" value="DUF5914"/>
</dbReference>
<evidence type="ECO:0000256" key="3">
    <source>
        <dbReference type="ARBA" id="ARBA00023002"/>
    </source>
</evidence>
<evidence type="ECO:0000256" key="5">
    <source>
        <dbReference type="ARBA" id="ARBA00023014"/>
    </source>
</evidence>
<dbReference type="InterPro" id="IPR050584">
    <property type="entry name" value="Cholesterol_7-desaturase"/>
</dbReference>
<dbReference type="PROSITE" id="PS51296">
    <property type="entry name" value="RIESKE"/>
    <property type="match status" value="1"/>
</dbReference>
<feature type="domain" description="Rieske" evidence="6">
    <location>
        <begin position="52"/>
        <end position="147"/>
    </location>
</feature>
<dbReference type="Pfam" id="PF19299">
    <property type="entry name" value="DUF5914"/>
    <property type="match status" value="1"/>
</dbReference>
<name>A0A2U1FBS1_9PSEU</name>
<keyword evidence="2" id="KW-0479">Metal-binding</keyword>
<gene>
    <name evidence="7" type="ORF">C8D89_106268</name>
</gene>
<dbReference type="InterPro" id="IPR036922">
    <property type="entry name" value="Rieske_2Fe-2S_sf"/>
</dbReference>
<dbReference type="GO" id="GO:0004497">
    <property type="term" value="F:monooxygenase activity"/>
    <property type="evidence" value="ECO:0007669"/>
    <property type="project" value="UniProtKB-ARBA"/>
</dbReference>
<keyword evidence="5" id="KW-0411">Iron-sulfur</keyword>
<keyword evidence="3" id="KW-0560">Oxidoreductase</keyword>
<dbReference type="Pfam" id="PF00355">
    <property type="entry name" value="Rieske"/>
    <property type="match status" value="1"/>
</dbReference>
<dbReference type="EMBL" id="QEKW01000006">
    <property type="protein sequence ID" value="PVZ09604.1"/>
    <property type="molecule type" value="Genomic_DNA"/>
</dbReference>
<sequence>MLKKAERRAPANPLRRLSGQEWAAMEPTWRDAKVGIIDAALARATARPSGNWYVVGASRDIRAGTPFGTTVAGVEVVLWRSPDHENEGRGTLHAGPGACPHLGADMATAVQSGCELVCRWHGLALGPSGRAGWRTLPAHDDGALAWVRLDAVGGEEPTDAPILPVRPPVDESLVAVASTVGTCEPADVIANRLDPWHGAWFHPHSFADLRVERAPGRDTSESDDHFDLRVAFRVSKNWGIPVRARFTCPEPRTIVMHITEGEGAGSVVETHATPLAPHPDGRPRTAVVEATIAHSPRPGFAHARRAQGLVRPVMEWAATRLWTDDIEYAERTYAVRAARRRG</sequence>
<dbReference type="InterPro" id="IPR017941">
    <property type="entry name" value="Rieske_2Fe-2S"/>
</dbReference>
<evidence type="ECO:0000313" key="8">
    <source>
        <dbReference type="Proteomes" id="UP000245639"/>
    </source>
</evidence>
<evidence type="ECO:0000256" key="2">
    <source>
        <dbReference type="ARBA" id="ARBA00022723"/>
    </source>
</evidence>
<organism evidence="7 8">
    <name type="scientific">Actinomycetospora cinnamomea</name>
    <dbReference type="NCBI Taxonomy" id="663609"/>
    <lineage>
        <taxon>Bacteria</taxon>
        <taxon>Bacillati</taxon>
        <taxon>Actinomycetota</taxon>
        <taxon>Actinomycetes</taxon>
        <taxon>Pseudonocardiales</taxon>
        <taxon>Pseudonocardiaceae</taxon>
        <taxon>Actinomycetospora</taxon>
    </lineage>
</organism>
<dbReference type="AlphaFoldDB" id="A0A2U1FBS1"/>
<accession>A0A2U1FBS1</accession>
<dbReference type="GO" id="GO:0046872">
    <property type="term" value="F:metal ion binding"/>
    <property type="evidence" value="ECO:0007669"/>
    <property type="project" value="UniProtKB-KW"/>
</dbReference>
<protein>
    <submittedName>
        <fullName evidence="7">Rieske-like 2Fe-2S protein</fullName>
    </submittedName>
</protein>
<dbReference type="PANTHER" id="PTHR21266:SF60">
    <property type="entry name" value="3-KETOSTEROID-9-ALPHA-MONOOXYGENASE, OXYGENASE COMPONENT"/>
    <property type="match status" value="1"/>
</dbReference>
<evidence type="ECO:0000313" key="7">
    <source>
        <dbReference type="EMBL" id="PVZ09604.1"/>
    </source>
</evidence>
<dbReference type="GO" id="GO:0051537">
    <property type="term" value="F:2 iron, 2 sulfur cluster binding"/>
    <property type="evidence" value="ECO:0007669"/>
    <property type="project" value="UniProtKB-KW"/>
</dbReference>
<dbReference type="Proteomes" id="UP000245639">
    <property type="component" value="Unassembled WGS sequence"/>
</dbReference>
<keyword evidence="4" id="KW-0408">Iron</keyword>
<dbReference type="PANTHER" id="PTHR21266">
    <property type="entry name" value="IRON-SULFUR DOMAIN CONTAINING PROTEIN"/>
    <property type="match status" value="1"/>
</dbReference>
<dbReference type="GO" id="GO:0016705">
    <property type="term" value="F:oxidoreductase activity, acting on paired donors, with incorporation or reduction of molecular oxygen"/>
    <property type="evidence" value="ECO:0007669"/>
    <property type="project" value="UniProtKB-ARBA"/>
</dbReference>
<dbReference type="Gene3D" id="2.102.10.10">
    <property type="entry name" value="Rieske [2Fe-2S] iron-sulphur domain"/>
    <property type="match status" value="1"/>
</dbReference>
<evidence type="ECO:0000256" key="4">
    <source>
        <dbReference type="ARBA" id="ARBA00023004"/>
    </source>
</evidence>
<evidence type="ECO:0000256" key="1">
    <source>
        <dbReference type="ARBA" id="ARBA00022714"/>
    </source>
</evidence>
<proteinExistence type="predicted"/>
<keyword evidence="8" id="KW-1185">Reference proteome</keyword>
<keyword evidence="1" id="KW-0001">2Fe-2S</keyword>
<dbReference type="SUPFAM" id="SSF50022">
    <property type="entry name" value="ISP domain"/>
    <property type="match status" value="1"/>
</dbReference>
<evidence type="ECO:0000259" key="6">
    <source>
        <dbReference type="PROSITE" id="PS51296"/>
    </source>
</evidence>
<reference evidence="7 8" key="1">
    <citation type="submission" date="2018-04" db="EMBL/GenBank/DDBJ databases">
        <title>Genomic Encyclopedia of Type Strains, Phase IV (KMG-IV): sequencing the most valuable type-strain genomes for metagenomic binning, comparative biology and taxonomic classification.</title>
        <authorList>
            <person name="Goeker M."/>
        </authorList>
    </citation>
    <scope>NUCLEOTIDE SEQUENCE [LARGE SCALE GENOMIC DNA]</scope>
    <source>
        <strain evidence="7 8">DSM 45771</strain>
    </source>
</reference>